<evidence type="ECO:0000256" key="4">
    <source>
        <dbReference type="ARBA" id="ARBA00022597"/>
    </source>
</evidence>
<comment type="subcellular location">
    <subcellularLocation>
        <location evidence="1">Cell membrane</location>
        <topology evidence="1">Multi-pass membrane protein</topology>
    </subcellularLocation>
</comment>
<evidence type="ECO:0000256" key="6">
    <source>
        <dbReference type="ARBA" id="ARBA00022989"/>
    </source>
</evidence>
<keyword evidence="3" id="KW-1003">Cell membrane</keyword>
<dbReference type="GO" id="GO:0005886">
    <property type="term" value="C:plasma membrane"/>
    <property type="evidence" value="ECO:0007669"/>
    <property type="project" value="UniProtKB-SubCell"/>
</dbReference>
<name>A0A9D1NCS5_9FIRM</name>
<keyword evidence="6 8" id="KW-1133">Transmembrane helix</keyword>
<comment type="caution">
    <text evidence="10">The sequence shown here is derived from an EMBL/GenBank/DDBJ whole genome shotgun (WGS) entry which is preliminary data.</text>
</comment>
<protein>
    <submittedName>
        <fullName evidence="10">PTS sugar transporter subunit IIC</fullName>
    </submittedName>
</protein>
<sequence>MLKPDKAKILSTVKFLAKRWFIDAFTGMAQGLFVTLIAGTIIKQLGNLILKAGTPAAEVVGGALVTIGTIASFLMGAGIGAGIAKSIKGSNLVIFTGIVAGMIGAFSLQFIEGNWIVTEGGSFLSVVSPGNPIGSYVVALIASELGSLVSGKTKLDIILVPLTVIVSAMLATYVAWPFIKLIDLLAKGIELATAMQPFLMGIVIAASMGILLTMPTSSAAMWIAIAMSAPGSDAMLLAGGAAVVGCAAHMVGFAVASFRENGWGGLIAQGLGTSMLQIPNIMRNPRIMLPEIAACIVVGPLATTVFKLRCNAAGGGMGTAGLVGVFGTIEASSGVIPDWQMWLGIVLLMFVLPAVISYFVALLLRKVGWIKPDDQKLETK</sequence>
<feature type="transmembrane region" description="Helical" evidence="8">
    <location>
        <begin position="91"/>
        <end position="111"/>
    </location>
</feature>
<dbReference type="Proteomes" id="UP000886891">
    <property type="component" value="Unassembled WGS sequence"/>
</dbReference>
<keyword evidence="4 10" id="KW-0762">Sugar transport</keyword>
<evidence type="ECO:0000313" key="11">
    <source>
        <dbReference type="Proteomes" id="UP000886891"/>
    </source>
</evidence>
<feature type="transmembrane region" description="Helical" evidence="8">
    <location>
        <begin position="342"/>
        <end position="364"/>
    </location>
</feature>
<dbReference type="InterPro" id="IPR003352">
    <property type="entry name" value="PTS_EIIC"/>
</dbReference>
<dbReference type="GO" id="GO:0009401">
    <property type="term" value="P:phosphoenolpyruvate-dependent sugar phosphotransferase system"/>
    <property type="evidence" value="ECO:0007669"/>
    <property type="project" value="InterPro"/>
</dbReference>
<keyword evidence="2" id="KW-0813">Transport</keyword>
<feature type="transmembrane region" description="Helical" evidence="8">
    <location>
        <begin position="157"/>
        <end position="179"/>
    </location>
</feature>
<dbReference type="AlphaFoldDB" id="A0A9D1NCS5"/>
<accession>A0A9D1NCS5</accession>
<dbReference type="Pfam" id="PF13303">
    <property type="entry name" value="PTS_EIIC_2"/>
    <property type="match status" value="1"/>
</dbReference>
<keyword evidence="7 8" id="KW-0472">Membrane</keyword>
<evidence type="ECO:0000256" key="3">
    <source>
        <dbReference type="ARBA" id="ARBA00022475"/>
    </source>
</evidence>
<dbReference type="EMBL" id="DVOH01000052">
    <property type="protein sequence ID" value="HIV00734.1"/>
    <property type="molecule type" value="Genomic_DNA"/>
</dbReference>
<organism evidence="10 11">
    <name type="scientific">Candidatus Stercoripulliclostridium merdipullorum</name>
    <dbReference type="NCBI Taxonomy" id="2840952"/>
    <lineage>
        <taxon>Bacteria</taxon>
        <taxon>Bacillati</taxon>
        <taxon>Bacillota</taxon>
        <taxon>Clostridia</taxon>
        <taxon>Eubacteriales</taxon>
        <taxon>Candidatus Stercoripulliclostridium</taxon>
    </lineage>
</organism>
<evidence type="ECO:0000256" key="1">
    <source>
        <dbReference type="ARBA" id="ARBA00004651"/>
    </source>
</evidence>
<dbReference type="GO" id="GO:0008982">
    <property type="term" value="F:protein-N(PI)-phosphohistidine-sugar phosphotransferase activity"/>
    <property type="evidence" value="ECO:0007669"/>
    <property type="project" value="InterPro"/>
</dbReference>
<feature type="transmembrane region" description="Helical" evidence="8">
    <location>
        <begin position="199"/>
        <end position="224"/>
    </location>
</feature>
<evidence type="ECO:0000256" key="7">
    <source>
        <dbReference type="ARBA" id="ARBA00023136"/>
    </source>
</evidence>
<gene>
    <name evidence="10" type="ORF">IAB14_06450</name>
</gene>
<feature type="transmembrane region" description="Helical" evidence="8">
    <location>
        <begin position="62"/>
        <end position="84"/>
    </location>
</feature>
<evidence type="ECO:0000256" key="2">
    <source>
        <dbReference type="ARBA" id="ARBA00022448"/>
    </source>
</evidence>
<reference evidence="10" key="2">
    <citation type="journal article" date="2021" name="PeerJ">
        <title>Extensive microbial diversity within the chicken gut microbiome revealed by metagenomics and culture.</title>
        <authorList>
            <person name="Gilroy R."/>
            <person name="Ravi A."/>
            <person name="Getino M."/>
            <person name="Pursley I."/>
            <person name="Horton D.L."/>
            <person name="Alikhan N.F."/>
            <person name="Baker D."/>
            <person name="Gharbi K."/>
            <person name="Hall N."/>
            <person name="Watson M."/>
            <person name="Adriaenssens E.M."/>
            <person name="Foster-Nyarko E."/>
            <person name="Jarju S."/>
            <person name="Secka A."/>
            <person name="Antonio M."/>
            <person name="Oren A."/>
            <person name="Chaudhuri R.R."/>
            <person name="La Ragione R."/>
            <person name="Hildebrand F."/>
            <person name="Pallen M.J."/>
        </authorList>
    </citation>
    <scope>NUCLEOTIDE SEQUENCE</scope>
    <source>
        <strain evidence="10">23406</strain>
    </source>
</reference>
<evidence type="ECO:0000259" key="9">
    <source>
        <dbReference type="Pfam" id="PF13303"/>
    </source>
</evidence>
<feature type="transmembrane region" description="Helical" evidence="8">
    <location>
        <begin position="236"/>
        <end position="256"/>
    </location>
</feature>
<evidence type="ECO:0000256" key="5">
    <source>
        <dbReference type="ARBA" id="ARBA00022692"/>
    </source>
</evidence>
<feature type="transmembrane region" description="Helical" evidence="8">
    <location>
        <begin position="287"/>
        <end position="306"/>
    </location>
</feature>
<reference evidence="10" key="1">
    <citation type="submission" date="2020-10" db="EMBL/GenBank/DDBJ databases">
        <authorList>
            <person name="Gilroy R."/>
        </authorList>
    </citation>
    <scope>NUCLEOTIDE SEQUENCE</scope>
    <source>
        <strain evidence="10">23406</strain>
    </source>
</reference>
<proteinExistence type="predicted"/>
<feature type="transmembrane region" description="Helical" evidence="8">
    <location>
        <begin position="123"/>
        <end position="145"/>
    </location>
</feature>
<feature type="domain" description="Phosphotransferase system EIIC" evidence="9">
    <location>
        <begin position="23"/>
        <end position="376"/>
    </location>
</feature>
<feature type="transmembrane region" description="Helical" evidence="8">
    <location>
        <begin position="318"/>
        <end position="336"/>
    </location>
</feature>
<evidence type="ECO:0000256" key="8">
    <source>
        <dbReference type="SAM" id="Phobius"/>
    </source>
</evidence>
<evidence type="ECO:0000313" key="10">
    <source>
        <dbReference type="EMBL" id="HIV00734.1"/>
    </source>
</evidence>
<keyword evidence="5 8" id="KW-0812">Transmembrane</keyword>
<feature type="transmembrane region" description="Helical" evidence="8">
    <location>
        <begin position="20"/>
        <end position="42"/>
    </location>
</feature>